<dbReference type="GO" id="GO:0008999">
    <property type="term" value="F:protein-N-terminal-alanine acetyltransferase activity"/>
    <property type="evidence" value="ECO:0007669"/>
    <property type="project" value="TreeGrafter"/>
</dbReference>
<evidence type="ECO:0000313" key="2">
    <source>
        <dbReference type="Proteomes" id="UP000006339"/>
    </source>
</evidence>
<evidence type="ECO:0008006" key="3">
    <source>
        <dbReference type="Google" id="ProtNLM"/>
    </source>
</evidence>
<dbReference type="Gene3D" id="3.40.630.30">
    <property type="match status" value="1"/>
</dbReference>
<proteinExistence type="predicted"/>
<gene>
    <name evidence="1" type="ORF">LEP1GSC131_1196</name>
</gene>
<dbReference type="EMBL" id="AKWH02000062">
    <property type="protein sequence ID" value="EKO50494.1"/>
    <property type="molecule type" value="Genomic_DNA"/>
</dbReference>
<reference evidence="1" key="1">
    <citation type="submission" date="2012-10" db="EMBL/GenBank/DDBJ databases">
        <authorList>
            <person name="Harkins D.M."/>
            <person name="Durkin A.S."/>
            <person name="Brinkac L.M."/>
            <person name="Selengut J.D."/>
            <person name="Sanka R."/>
            <person name="DePew J."/>
            <person name="Purushe J."/>
            <person name="Picardeau M."/>
            <person name="Werts C."/>
            <person name="Goarant C."/>
            <person name="Vinetz J.M."/>
            <person name="Sutton G.G."/>
            <person name="Nelson W.C."/>
            <person name="Fouts D.E."/>
        </authorList>
    </citation>
    <scope>NUCLEOTIDE SEQUENCE [LARGE SCALE GENOMIC DNA]</scope>
    <source>
        <strain evidence="1">200802841</strain>
    </source>
</reference>
<dbReference type="PANTHER" id="PTHR43441:SF2">
    <property type="entry name" value="FAMILY ACETYLTRANSFERASE, PUTATIVE (AFU_ORTHOLOGUE AFUA_7G00850)-RELATED"/>
    <property type="match status" value="1"/>
</dbReference>
<organism evidence="1 2">
    <name type="scientific">Leptospira kirschneri str. 200802841</name>
    <dbReference type="NCBI Taxonomy" id="1193047"/>
    <lineage>
        <taxon>Bacteria</taxon>
        <taxon>Pseudomonadati</taxon>
        <taxon>Spirochaetota</taxon>
        <taxon>Spirochaetia</taxon>
        <taxon>Leptospirales</taxon>
        <taxon>Leptospiraceae</taxon>
        <taxon>Leptospira</taxon>
    </lineage>
</organism>
<dbReference type="InterPro" id="IPR016181">
    <property type="entry name" value="Acyl_CoA_acyltransferase"/>
</dbReference>
<evidence type="ECO:0000313" key="1">
    <source>
        <dbReference type="EMBL" id="EKO50494.1"/>
    </source>
</evidence>
<sequence>MAYSPLMQKTKISTEVMYLMMENAFKLGYRRYQWRCNALNAPSCAAAQGLGFIL</sequence>
<dbReference type="GO" id="GO:1990189">
    <property type="term" value="F:protein N-terminal-serine acetyltransferase activity"/>
    <property type="evidence" value="ECO:0007669"/>
    <property type="project" value="TreeGrafter"/>
</dbReference>
<dbReference type="InterPro" id="IPR051908">
    <property type="entry name" value="Ribosomal_N-acetyltransferase"/>
</dbReference>
<dbReference type="AlphaFoldDB" id="A0A828Y5M3"/>
<keyword evidence="2" id="KW-1185">Reference proteome</keyword>
<dbReference type="PANTHER" id="PTHR43441">
    <property type="entry name" value="RIBOSOMAL-PROTEIN-SERINE ACETYLTRANSFERASE"/>
    <property type="match status" value="1"/>
</dbReference>
<name>A0A828Y5M3_9LEPT</name>
<dbReference type="Proteomes" id="UP000006339">
    <property type="component" value="Unassembled WGS sequence"/>
</dbReference>
<dbReference type="GO" id="GO:0005737">
    <property type="term" value="C:cytoplasm"/>
    <property type="evidence" value="ECO:0007669"/>
    <property type="project" value="TreeGrafter"/>
</dbReference>
<accession>A0A828Y5M3</accession>
<protein>
    <recommendedName>
        <fullName evidence="3">Acetyltransferase, GNAT domain protein</fullName>
    </recommendedName>
</protein>
<dbReference type="SUPFAM" id="SSF55729">
    <property type="entry name" value="Acyl-CoA N-acyltransferases (Nat)"/>
    <property type="match status" value="1"/>
</dbReference>
<comment type="caution">
    <text evidence="1">The sequence shown here is derived from an EMBL/GenBank/DDBJ whole genome shotgun (WGS) entry which is preliminary data.</text>
</comment>